<sequence>MDYSKKRWSILIAACFINLCVGSMYAWSVFAAPMAAHLSSINHISLTPADLAIVFIVANSVGPITMITGGKINDTLGPRVVIFVGGLMFGGGMFLSGLATHINHLILSYGLLLGLGLGMVYGSTISTCIKFFPDKRGLVGGLTTALFGISSVIIPPIAASITADAGVVSAFKIIGAAFTIIVCGSAFFIHKCPVGFTPSGWKPNKAQASMQSNDKTWKEMLSTPTFYVMILLLTCGAVAGLMCIVLASPLAQKMIGMSTAAATGAVSTLALFNVLGRIMAGWLSDKIGRINTLTFACALTIIGLYFLYVANTGDVTEFYIGISIVGVCFGAFMGVFPGFTADQFGVKNNSVNFGIMFTGFAIAGFTGPTIMKHVVMTTHSFKDAFLIGIGFCIAGLILSYLFRIITKKLSAASLAAAN</sequence>
<feature type="transmembrane region" description="Helical" evidence="4">
    <location>
        <begin position="170"/>
        <end position="189"/>
    </location>
</feature>
<dbReference type="AlphaFoldDB" id="A0A3N9U9X1"/>
<dbReference type="SUPFAM" id="SSF103473">
    <property type="entry name" value="MFS general substrate transporter"/>
    <property type="match status" value="1"/>
</dbReference>
<gene>
    <name evidence="6" type="ORF">EES38_03420</name>
</gene>
<organism evidence="6 7">
    <name type="scientific">Vibrio viridaestus</name>
    <dbReference type="NCBI Taxonomy" id="2487322"/>
    <lineage>
        <taxon>Bacteria</taxon>
        <taxon>Pseudomonadati</taxon>
        <taxon>Pseudomonadota</taxon>
        <taxon>Gammaproteobacteria</taxon>
        <taxon>Vibrionales</taxon>
        <taxon>Vibrionaceae</taxon>
        <taxon>Vibrio</taxon>
    </lineage>
</organism>
<keyword evidence="3 4" id="KW-0472">Membrane</keyword>
<feature type="transmembrane region" description="Helical" evidence="4">
    <location>
        <begin position="318"/>
        <end position="339"/>
    </location>
</feature>
<evidence type="ECO:0000313" key="7">
    <source>
        <dbReference type="Proteomes" id="UP000281112"/>
    </source>
</evidence>
<dbReference type="InterPro" id="IPR020846">
    <property type="entry name" value="MFS_dom"/>
</dbReference>
<feature type="transmembrane region" description="Helical" evidence="4">
    <location>
        <begin position="47"/>
        <end position="68"/>
    </location>
</feature>
<name>A0A3N9U9X1_9VIBR</name>
<feature type="transmembrane region" description="Helical" evidence="4">
    <location>
        <begin position="137"/>
        <end position="158"/>
    </location>
</feature>
<reference evidence="6 7" key="1">
    <citation type="submission" date="2018-11" db="EMBL/GenBank/DDBJ databases">
        <title>Vibrio LJC006 sp. nov., isolated from seawater during the bloom of the enteromorpha.</title>
        <authorList>
            <person name="Liang J."/>
        </authorList>
    </citation>
    <scope>NUCLEOTIDE SEQUENCE [LARGE SCALE GENOMIC DNA]</scope>
    <source>
        <strain evidence="6 7">LJC006</strain>
    </source>
</reference>
<keyword evidence="1 4" id="KW-0812">Transmembrane</keyword>
<protein>
    <submittedName>
        <fullName evidence="6">MFS transporter</fullName>
    </submittedName>
</protein>
<feature type="transmembrane region" description="Helical" evidence="4">
    <location>
        <begin position="287"/>
        <end position="306"/>
    </location>
</feature>
<evidence type="ECO:0000256" key="2">
    <source>
        <dbReference type="ARBA" id="ARBA00022989"/>
    </source>
</evidence>
<feature type="transmembrane region" description="Helical" evidence="4">
    <location>
        <begin position="351"/>
        <end position="371"/>
    </location>
</feature>
<evidence type="ECO:0000256" key="3">
    <source>
        <dbReference type="ARBA" id="ARBA00023136"/>
    </source>
</evidence>
<dbReference type="InterPro" id="IPR011701">
    <property type="entry name" value="MFS"/>
</dbReference>
<evidence type="ECO:0000256" key="1">
    <source>
        <dbReference type="ARBA" id="ARBA00022692"/>
    </source>
</evidence>
<comment type="caution">
    <text evidence="6">The sequence shown here is derived from an EMBL/GenBank/DDBJ whole genome shotgun (WGS) entry which is preliminary data.</text>
</comment>
<dbReference type="EMBL" id="RJVQ01000001">
    <property type="protein sequence ID" value="RQW65096.1"/>
    <property type="molecule type" value="Genomic_DNA"/>
</dbReference>
<feature type="transmembrane region" description="Helical" evidence="4">
    <location>
        <begin position="383"/>
        <end position="402"/>
    </location>
</feature>
<proteinExistence type="predicted"/>
<dbReference type="CDD" id="cd17353">
    <property type="entry name" value="MFS_OFA_like"/>
    <property type="match status" value="1"/>
</dbReference>
<dbReference type="PANTHER" id="PTHR11360">
    <property type="entry name" value="MONOCARBOXYLATE TRANSPORTER"/>
    <property type="match status" value="1"/>
</dbReference>
<dbReference type="RefSeq" id="WP_124935750.1">
    <property type="nucleotide sequence ID" value="NZ_RJVQ01000001.1"/>
</dbReference>
<dbReference type="Gene3D" id="1.20.1250.20">
    <property type="entry name" value="MFS general substrate transporter like domains"/>
    <property type="match status" value="2"/>
</dbReference>
<dbReference type="OrthoDB" id="9793415at2"/>
<feature type="transmembrane region" description="Helical" evidence="4">
    <location>
        <begin position="106"/>
        <end position="125"/>
    </location>
</feature>
<dbReference type="GO" id="GO:0022857">
    <property type="term" value="F:transmembrane transporter activity"/>
    <property type="evidence" value="ECO:0007669"/>
    <property type="project" value="InterPro"/>
</dbReference>
<dbReference type="Pfam" id="PF07690">
    <property type="entry name" value="MFS_1"/>
    <property type="match status" value="1"/>
</dbReference>
<keyword evidence="7" id="KW-1185">Reference proteome</keyword>
<evidence type="ECO:0000259" key="5">
    <source>
        <dbReference type="PROSITE" id="PS50850"/>
    </source>
</evidence>
<accession>A0A3N9U9X1</accession>
<feature type="transmembrane region" description="Helical" evidence="4">
    <location>
        <begin position="225"/>
        <end position="248"/>
    </location>
</feature>
<feature type="transmembrane region" description="Helical" evidence="4">
    <location>
        <begin position="80"/>
        <end position="100"/>
    </location>
</feature>
<evidence type="ECO:0000256" key="4">
    <source>
        <dbReference type="SAM" id="Phobius"/>
    </source>
</evidence>
<feature type="transmembrane region" description="Helical" evidence="4">
    <location>
        <begin position="254"/>
        <end position="275"/>
    </location>
</feature>
<dbReference type="InterPro" id="IPR036259">
    <property type="entry name" value="MFS_trans_sf"/>
</dbReference>
<keyword evidence="2 4" id="KW-1133">Transmembrane helix</keyword>
<feature type="domain" description="Major facilitator superfamily (MFS) profile" evidence="5">
    <location>
        <begin position="1"/>
        <end position="407"/>
    </location>
</feature>
<dbReference type="PROSITE" id="PS50850">
    <property type="entry name" value="MFS"/>
    <property type="match status" value="1"/>
</dbReference>
<dbReference type="Proteomes" id="UP000281112">
    <property type="component" value="Unassembled WGS sequence"/>
</dbReference>
<evidence type="ECO:0000313" key="6">
    <source>
        <dbReference type="EMBL" id="RQW65096.1"/>
    </source>
</evidence>
<dbReference type="InterPro" id="IPR050327">
    <property type="entry name" value="Proton-linked_MCT"/>
</dbReference>